<comment type="caution">
    <text evidence="1">The sequence shown here is derived from an EMBL/GenBank/DDBJ whole genome shotgun (WGS) entry which is preliminary data.</text>
</comment>
<dbReference type="EMBL" id="JBJVNE010000039">
    <property type="protein sequence ID" value="MFM9653121.1"/>
    <property type="molecule type" value="Genomic_DNA"/>
</dbReference>
<reference evidence="1 2" key="1">
    <citation type="submission" date="2024-12" db="EMBL/GenBank/DDBJ databases">
        <title>Forecasting of Potato common scab and diversities of Pathogenic streptomyces spp. in china.</title>
        <authorList>
            <person name="Handique U."/>
            <person name="Wu J."/>
        </authorList>
    </citation>
    <scope>NUCLEOTIDE SEQUENCE [LARGE SCALE GENOMIC DNA]</scope>
    <source>
        <strain evidence="1 2">ZRIMU1585</strain>
    </source>
</reference>
<dbReference type="Proteomes" id="UP001631993">
    <property type="component" value="Unassembled WGS sequence"/>
</dbReference>
<accession>A0ABW9IXF6</accession>
<sequence length="200" mass="21399">MSNDVADGNQGEKSDGPSLQKLGLIGAVARAMAEHQTAKIKPRENAPREALTKVFGSSKQPTLVVDIDGEEVGQYTVGLTKDTFQIGDPAAFEAFAVEKNEIDIVITPKPSFVTAVLARARQNPETGAIFDSQTGEEIPGVTFVPGGKPNGTVRWTWKTFRGQAIGKDVLMAAYRTGRLNEYLTETPELLPKAQPGASAD</sequence>
<name>A0ABW9IXF6_STRGJ</name>
<keyword evidence="2" id="KW-1185">Reference proteome</keyword>
<protein>
    <recommendedName>
        <fullName evidence="3">Phage tail protein</fullName>
    </recommendedName>
</protein>
<dbReference type="RefSeq" id="WP_369277503.1">
    <property type="nucleotide sequence ID" value="NZ_JBJVMW010000045.1"/>
</dbReference>
<organism evidence="1 2">
    <name type="scientific">Streptomyces galilaeus</name>
    <dbReference type="NCBI Taxonomy" id="33899"/>
    <lineage>
        <taxon>Bacteria</taxon>
        <taxon>Bacillati</taxon>
        <taxon>Actinomycetota</taxon>
        <taxon>Actinomycetes</taxon>
        <taxon>Kitasatosporales</taxon>
        <taxon>Streptomycetaceae</taxon>
        <taxon>Streptomyces</taxon>
    </lineage>
</organism>
<evidence type="ECO:0000313" key="1">
    <source>
        <dbReference type="EMBL" id="MFM9653121.1"/>
    </source>
</evidence>
<gene>
    <name evidence="1" type="ORF">ACKI1S_44370</name>
</gene>
<evidence type="ECO:0008006" key="3">
    <source>
        <dbReference type="Google" id="ProtNLM"/>
    </source>
</evidence>
<evidence type="ECO:0000313" key="2">
    <source>
        <dbReference type="Proteomes" id="UP001631993"/>
    </source>
</evidence>
<proteinExistence type="predicted"/>